<proteinExistence type="predicted"/>
<dbReference type="EMBL" id="UINC01094845">
    <property type="protein sequence ID" value="SVC50432.1"/>
    <property type="molecule type" value="Genomic_DNA"/>
</dbReference>
<organism evidence="1">
    <name type="scientific">marine metagenome</name>
    <dbReference type="NCBI Taxonomy" id="408172"/>
    <lineage>
        <taxon>unclassified sequences</taxon>
        <taxon>metagenomes</taxon>
        <taxon>ecological metagenomes</taxon>
    </lineage>
</organism>
<sequence length="100" mass="11216">MNYSLEADQVRSFARDDFRNGLGSGRKIGRGYDRPECGDLGWKLQRAVETCEGGLDIAINVEVPGYHRDRGCVFVNGLGSHPYRRQEAKQRAGEEEVEIS</sequence>
<dbReference type="AlphaFoldDB" id="A0A382MSK0"/>
<gene>
    <name evidence="1" type="ORF">METZ01_LOCUS303286</name>
</gene>
<accession>A0A382MSK0</accession>
<name>A0A382MSK0_9ZZZZ</name>
<protein>
    <submittedName>
        <fullName evidence="1">Uncharacterized protein</fullName>
    </submittedName>
</protein>
<reference evidence="1" key="1">
    <citation type="submission" date="2018-05" db="EMBL/GenBank/DDBJ databases">
        <authorList>
            <person name="Lanie J.A."/>
            <person name="Ng W.-L."/>
            <person name="Kazmierczak K.M."/>
            <person name="Andrzejewski T.M."/>
            <person name="Davidsen T.M."/>
            <person name="Wayne K.J."/>
            <person name="Tettelin H."/>
            <person name="Glass J.I."/>
            <person name="Rusch D."/>
            <person name="Podicherti R."/>
            <person name="Tsui H.-C.T."/>
            <person name="Winkler M.E."/>
        </authorList>
    </citation>
    <scope>NUCLEOTIDE SEQUENCE</scope>
</reference>
<evidence type="ECO:0000313" key="1">
    <source>
        <dbReference type="EMBL" id="SVC50432.1"/>
    </source>
</evidence>